<dbReference type="Gene3D" id="1.10.1330.10">
    <property type="entry name" value="Dockerin domain"/>
    <property type="match status" value="1"/>
</dbReference>
<protein>
    <recommendedName>
        <fullName evidence="5">Dockerin domain-containing protein</fullName>
    </recommendedName>
</protein>
<gene>
    <name evidence="3" type="ORF">A3K52_03490</name>
</gene>
<dbReference type="InterPro" id="IPR036439">
    <property type="entry name" value="Dockerin_dom_sf"/>
</dbReference>
<comment type="caution">
    <text evidence="3">The sequence shown here is derived from an EMBL/GenBank/DDBJ whole genome shotgun (WGS) entry which is preliminary data.</text>
</comment>
<proteinExistence type="predicted"/>
<dbReference type="Proteomes" id="UP000177050">
    <property type="component" value="Unassembled WGS sequence"/>
</dbReference>
<dbReference type="GO" id="GO:0004553">
    <property type="term" value="F:hydrolase activity, hydrolyzing O-glycosyl compounds"/>
    <property type="evidence" value="ECO:0007669"/>
    <property type="project" value="InterPro"/>
</dbReference>
<name>A0A1F7L150_9BACT</name>
<accession>A0A1F7L150</accession>
<reference evidence="3 4" key="1">
    <citation type="journal article" date="2016" name="Nat. Commun.">
        <title>Thousands of microbial genomes shed light on interconnected biogeochemical processes in an aquifer system.</title>
        <authorList>
            <person name="Anantharaman K."/>
            <person name="Brown C.T."/>
            <person name="Hug L.A."/>
            <person name="Sharon I."/>
            <person name="Castelle C.J."/>
            <person name="Probst A.J."/>
            <person name="Thomas B.C."/>
            <person name="Singh A."/>
            <person name="Wilkins M.J."/>
            <person name="Karaoz U."/>
            <person name="Brodie E.L."/>
            <person name="Williams K.H."/>
            <person name="Hubbard S.S."/>
            <person name="Banfield J.F."/>
        </authorList>
    </citation>
    <scope>NUCLEOTIDE SEQUENCE [LARGE SCALE GENOMIC DNA]</scope>
</reference>
<dbReference type="AlphaFoldDB" id="A0A1F7L150"/>
<feature type="region of interest" description="Disordered" evidence="1">
    <location>
        <begin position="36"/>
        <end position="55"/>
    </location>
</feature>
<feature type="compositionally biased region" description="Polar residues" evidence="1">
    <location>
        <begin position="36"/>
        <end position="52"/>
    </location>
</feature>
<dbReference type="GO" id="GO:0000272">
    <property type="term" value="P:polysaccharide catabolic process"/>
    <property type="evidence" value="ECO:0007669"/>
    <property type="project" value="InterPro"/>
</dbReference>
<dbReference type="EMBL" id="MGBR01000001">
    <property type="protein sequence ID" value="OGK73819.1"/>
    <property type="molecule type" value="Genomic_DNA"/>
</dbReference>
<organism evidence="3 4">
    <name type="scientific">Candidatus Roizmanbacteria bacterium RIFOXYD1_FULL_38_12</name>
    <dbReference type="NCBI Taxonomy" id="1802093"/>
    <lineage>
        <taxon>Bacteria</taxon>
        <taxon>Candidatus Roizmaniibacteriota</taxon>
    </lineage>
</organism>
<dbReference type="Pfam" id="PF00404">
    <property type="entry name" value="Dockerin_1"/>
    <property type="match status" value="1"/>
</dbReference>
<evidence type="ECO:0000256" key="2">
    <source>
        <dbReference type="SAM" id="Phobius"/>
    </source>
</evidence>
<keyword evidence="2" id="KW-0812">Transmembrane</keyword>
<keyword evidence="2" id="KW-1133">Transmembrane helix</keyword>
<evidence type="ECO:0000313" key="4">
    <source>
        <dbReference type="Proteomes" id="UP000177050"/>
    </source>
</evidence>
<feature type="transmembrane region" description="Helical" evidence="2">
    <location>
        <begin position="6"/>
        <end position="29"/>
    </location>
</feature>
<evidence type="ECO:0000313" key="3">
    <source>
        <dbReference type="EMBL" id="OGK73819.1"/>
    </source>
</evidence>
<keyword evidence="2" id="KW-0472">Membrane</keyword>
<sequence>MQKEKGSVAVIIVLTLIVILAIGIGFFFLMKSPSNNASSTTNGKGDLSQTSLKGDINRDGAVDAEDADLIRKASPCNHVDPCWNKVVGKTKDGDNPIYASDLDLNHDDNINELDTSAMSTE</sequence>
<dbReference type="InterPro" id="IPR002105">
    <property type="entry name" value="Dockerin_1_rpt"/>
</dbReference>
<evidence type="ECO:0000256" key="1">
    <source>
        <dbReference type="SAM" id="MobiDB-lite"/>
    </source>
</evidence>
<evidence type="ECO:0008006" key="5">
    <source>
        <dbReference type="Google" id="ProtNLM"/>
    </source>
</evidence>